<name>A0A1Q5UPQ8_9EURO</name>
<keyword evidence="8" id="KW-0378">Hydrolase</keyword>
<dbReference type="GO" id="GO:0031573">
    <property type="term" value="P:mitotic intra-S DNA damage checkpoint signaling"/>
    <property type="evidence" value="ECO:0007669"/>
    <property type="project" value="TreeGrafter"/>
</dbReference>
<evidence type="ECO:0000313" key="16">
    <source>
        <dbReference type="EMBL" id="OKP14460.1"/>
    </source>
</evidence>
<protein>
    <submittedName>
        <fullName evidence="16">Crossover junction endonuclease eme1</fullName>
    </submittedName>
</protein>
<dbReference type="GO" id="GO:0008821">
    <property type="term" value="F:crossover junction DNA endonuclease activity"/>
    <property type="evidence" value="ECO:0007669"/>
    <property type="project" value="TreeGrafter"/>
</dbReference>
<feature type="domain" description="ERCC4" evidence="15">
    <location>
        <begin position="337"/>
        <end position="614"/>
    </location>
</feature>
<dbReference type="GO" id="GO:0031297">
    <property type="term" value="P:replication fork processing"/>
    <property type="evidence" value="ECO:0007669"/>
    <property type="project" value="TreeGrafter"/>
</dbReference>
<dbReference type="AlphaFoldDB" id="A0A1Q5UPQ8"/>
<keyword evidence="7" id="KW-0227">DNA damage</keyword>
<dbReference type="GO" id="GO:0046872">
    <property type="term" value="F:metal ion binding"/>
    <property type="evidence" value="ECO:0007669"/>
    <property type="project" value="UniProtKB-KW"/>
</dbReference>
<dbReference type="GO" id="GO:0006302">
    <property type="term" value="P:double-strand break repair"/>
    <property type="evidence" value="ECO:0007669"/>
    <property type="project" value="TreeGrafter"/>
</dbReference>
<dbReference type="Proteomes" id="UP000186955">
    <property type="component" value="Unassembled WGS sequence"/>
</dbReference>
<dbReference type="GO" id="GO:0000712">
    <property type="term" value="P:resolution of meiotic recombination intermediates"/>
    <property type="evidence" value="ECO:0007669"/>
    <property type="project" value="TreeGrafter"/>
</dbReference>
<comment type="caution">
    <text evidence="16">The sequence shown here is derived from an EMBL/GenBank/DDBJ whole genome shotgun (WGS) entry which is preliminary data.</text>
</comment>
<organism evidence="16 17">
    <name type="scientific">Penicillium subrubescens</name>
    <dbReference type="NCBI Taxonomy" id="1316194"/>
    <lineage>
        <taxon>Eukaryota</taxon>
        <taxon>Fungi</taxon>
        <taxon>Dikarya</taxon>
        <taxon>Ascomycota</taxon>
        <taxon>Pezizomycotina</taxon>
        <taxon>Eurotiomycetes</taxon>
        <taxon>Eurotiomycetidae</taxon>
        <taxon>Eurotiales</taxon>
        <taxon>Aspergillaceae</taxon>
        <taxon>Penicillium</taxon>
    </lineage>
</organism>
<dbReference type="CDD" id="cd20085">
    <property type="entry name" value="XPF_nuclease_Mms4"/>
    <property type="match status" value="1"/>
</dbReference>
<dbReference type="SMART" id="SM00891">
    <property type="entry name" value="ERCC4"/>
    <property type="match status" value="1"/>
</dbReference>
<evidence type="ECO:0000256" key="13">
    <source>
        <dbReference type="ARBA" id="ARBA00023254"/>
    </source>
</evidence>
<evidence type="ECO:0000256" key="2">
    <source>
        <dbReference type="ARBA" id="ARBA00004123"/>
    </source>
</evidence>
<dbReference type="InterPro" id="IPR042530">
    <property type="entry name" value="EME1/EME2_C"/>
</dbReference>
<reference evidence="16 17" key="1">
    <citation type="submission" date="2016-10" db="EMBL/GenBank/DDBJ databases">
        <title>Genome sequence of the ascomycete fungus Penicillium subrubescens.</title>
        <authorList>
            <person name="De Vries R.P."/>
            <person name="Peng M."/>
            <person name="Dilokpimol A."/>
            <person name="Hilden K."/>
            <person name="Makela M.R."/>
            <person name="Grigoriev I."/>
            <person name="Riley R."/>
            <person name="Granchi Z."/>
        </authorList>
    </citation>
    <scope>NUCLEOTIDE SEQUENCE [LARGE SCALE GENOMIC DNA]</scope>
    <source>
        <strain evidence="16 17">CBS 132785</strain>
    </source>
</reference>
<evidence type="ECO:0000256" key="3">
    <source>
        <dbReference type="ARBA" id="ARBA00005313"/>
    </source>
</evidence>
<feature type="region of interest" description="Disordered" evidence="14">
    <location>
        <begin position="477"/>
        <end position="509"/>
    </location>
</feature>
<evidence type="ECO:0000256" key="14">
    <source>
        <dbReference type="SAM" id="MobiDB-lite"/>
    </source>
</evidence>
<dbReference type="GO" id="GO:0003677">
    <property type="term" value="F:DNA binding"/>
    <property type="evidence" value="ECO:0007669"/>
    <property type="project" value="InterPro"/>
</dbReference>
<dbReference type="Gene3D" id="1.10.150.670">
    <property type="entry name" value="Crossover junction endonuclease EME1, DNA-binding domain"/>
    <property type="match status" value="1"/>
</dbReference>
<dbReference type="InterPro" id="IPR047521">
    <property type="entry name" value="XPF_nuclease_EME1_ascomycetes"/>
</dbReference>
<evidence type="ECO:0000256" key="11">
    <source>
        <dbReference type="ARBA" id="ARBA00023204"/>
    </source>
</evidence>
<evidence type="ECO:0000256" key="10">
    <source>
        <dbReference type="ARBA" id="ARBA00023172"/>
    </source>
</evidence>
<keyword evidence="5" id="KW-0479">Metal-binding</keyword>
<evidence type="ECO:0000256" key="6">
    <source>
        <dbReference type="ARBA" id="ARBA00022759"/>
    </source>
</evidence>
<gene>
    <name evidence="16" type="ORF">PENSUB_14072</name>
</gene>
<feature type="compositionally biased region" description="Basic and acidic residues" evidence="14">
    <location>
        <begin position="56"/>
        <end position="71"/>
    </location>
</feature>
<comment type="cofactor">
    <cofactor evidence="1">
        <name>Mg(2+)</name>
        <dbReference type="ChEBI" id="CHEBI:18420"/>
    </cofactor>
</comment>
<feature type="compositionally biased region" description="Basic and acidic residues" evidence="14">
    <location>
        <begin position="271"/>
        <end position="293"/>
    </location>
</feature>
<comment type="subcellular location">
    <subcellularLocation>
        <location evidence="2">Nucleus</location>
    </subcellularLocation>
</comment>
<dbReference type="Gene3D" id="3.40.50.10130">
    <property type="match status" value="1"/>
</dbReference>
<keyword evidence="12" id="KW-0539">Nucleus</keyword>
<dbReference type="FunFam" id="3.40.50.10130:FF:000010">
    <property type="entry name" value="Crossover junction endonuclease eme1"/>
    <property type="match status" value="1"/>
</dbReference>
<dbReference type="STRING" id="1316194.A0A1Q5UPQ8"/>
<keyword evidence="10" id="KW-0233">DNA recombination</keyword>
<keyword evidence="4" id="KW-0540">Nuclease</keyword>
<dbReference type="PANTHER" id="PTHR21077:SF5">
    <property type="entry name" value="CROSSOVER JUNCTION ENDONUCLEASE MMS4"/>
    <property type="match status" value="1"/>
</dbReference>
<feature type="region of interest" description="Disordered" evidence="14">
    <location>
        <begin position="218"/>
        <end position="293"/>
    </location>
</feature>
<evidence type="ECO:0000256" key="9">
    <source>
        <dbReference type="ARBA" id="ARBA00022842"/>
    </source>
</evidence>
<feature type="region of interest" description="Disordered" evidence="14">
    <location>
        <begin position="56"/>
        <end position="175"/>
    </location>
</feature>
<dbReference type="InterPro" id="IPR033310">
    <property type="entry name" value="Mms4/EME1/EME2"/>
</dbReference>
<evidence type="ECO:0000256" key="5">
    <source>
        <dbReference type="ARBA" id="ARBA00022723"/>
    </source>
</evidence>
<dbReference type="Pfam" id="PF02732">
    <property type="entry name" value="ERCC4"/>
    <property type="match status" value="1"/>
</dbReference>
<keyword evidence="9" id="KW-0460">Magnesium</keyword>
<keyword evidence="11" id="KW-0234">DNA repair</keyword>
<feature type="compositionally biased region" description="Polar residues" evidence="14">
    <location>
        <begin position="136"/>
        <end position="147"/>
    </location>
</feature>
<evidence type="ECO:0000313" key="17">
    <source>
        <dbReference type="Proteomes" id="UP000186955"/>
    </source>
</evidence>
<feature type="compositionally biased region" description="Polar residues" evidence="14">
    <location>
        <begin position="224"/>
        <end position="239"/>
    </location>
</feature>
<evidence type="ECO:0000256" key="1">
    <source>
        <dbReference type="ARBA" id="ARBA00001946"/>
    </source>
</evidence>
<dbReference type="PANTHER" id="PTHR21077">
    <property type="entry name" value="EME1 PROTEIN"/>
    <property type="match status" value="1"/>
</dbReference>
<dbReference type="GO" id="GO:0005634">
    <property type="term" value="C:nucleus"/>
    <property type="evidence" value="ECO:0007669"/>
    <property type="project" value="UniProtKB-SubCell"/>
</dbReference>
<accession>A0A1Q5UPQ8</accession>
<comment type="similarity">
    <text evidence="3">Belongs to the EME1/MMS4 family.</text>
</comment>
<dbReference type="EMBL" id="MNBE01000098">
    <property type="protein sequence ID" value="OKP14460.1"/>
    <property type="molecule type" value="Genomic_DNA"/>
</dbReference>
<dbReference type="InterPro" id="IPR006166">
    <property type="entry name" value="ERCC4_domain"/>
</dbReference>
<evidence type="ECO:0000256" key="8">
    <source>
        <dbReference type="ARBA" id="ARBA00022801"/>
    </source>
</evidence>
<evidence type="ECO:0000256" key="7">
    <source>
        <dbReference type="ARBA" id="ARBA00022763"/>
    </source>
</evidence>
<evidence type="ECO:0000256" key="4">
    <source>
        <dbReference type="ARBA" id="ARBA00022722"/>
    </source>
</evidence>
<sequence length="669" mass="73983">MREVIDLLSSDPPLPETSRLQHALAPARRAGVRLGANSRLISSDFVDVSTFTDDFQDKPAKKRRVSAEKRPPVRQSTVAQGSSRPGPSLFSFSDDDFSLPPSNPRAQKKYLGRDVDESDPIVFTSSAPEPSKKQHSTWSKPNHSQAEVITLDDDDDDLWKPMGNGSSSRGKQDEIQEFSDPFGCAEFEDSFGLSGPGVSASTSGFSSKTAALISALSTAPKGNGNRSNIKSGSCSQKSKGATMDATLIGDFSDEVDGPAPRQPAKKSGKLTTEEKEARAKARADAKAQRDLERQLERQIEKERKQKLKEEKAKEKQLASDIAEVNKLKVDKKDSTGEMILDISSSFEGSSVGNQAVEFMKRLKVEYHFFTGPVPNVVKWRRKMKARYNADAGHWEPAAFHILEEKHVLCLLPAQDFVDMVIDYPPGEEKESLDMHVLKIKSAYPSCKIIYLIEGLIPWMRNNNKSRNRAYVAEVRAQFEPEPPTSQASAAPRRGRKPKRKPETTPPVDDDTIEDALLALQVTHSCLIHHTAAPPESAEWIKNFTEHVSTTLYRQERMEAHDAAFCMESGQVKPGDDKLDTFVKMLQEVNRVTTSMAYGISSQYSCVTDLVRGMQMHGPTMLEDVKVGHNSEIALRYLGLLWEGSAFQSVTIFVGSLPVSGPGQLARSET</sequence>
<evidence type="ECO:0000256" key="12">
    <source>
        <dbReference type="ARBA" id="ARBA00023242"/>
    </source>
</evidence>
<keyword evidence="13" id="KW-0469">Meiosis</keyword>
<proteinExistence type="inferred from homology"/>
<keyword evidence="6 16" id="KW-0255">Endonuclease</keyword>
<feature type="compositionally biased region" description="Polar residues" evidence="14">
    <location>
        <begin position="74"/>
        <end position="85"/>
    </location>
</feature>
<keyword evidence="17" id="KW-1185">Reference proteome</keyword>
<dbReference type="GO" id="GO:0048476">
    <property type="term" value="C:Holliday junction resolvase complex"/>
    <property type="evidence" value="ECO:0007669"/>
    <property type="project" value="InterPro"/>
</dbReference>
<evidence type="ECO:0000259" key="15">
    <source>
        <dbReference type="SMART" id="SM00891"/>
    </source>
</evidence>